<accession>A0A1V4BYJ5</accession>
<sequence length="103" mass="11840">MECVTLFVTKASTLEVECLVELLKQSFFYPSDDSSSDSWTTQEEDFTEEATSRAHKILSCEEVARQERIRLVVDRHLRWLLPQGQETAIRLTSDGAVAVEFRE</sequence>
<proteinExistence type="predicted"/>
<gene>
    <name evidence="1" type="ORF">B1L04_03200</name>
</gene>
<dbReference type="AlphaFoldDB" id="A0A1V4BYJ5"/>
<organism evidence="1 2">
    <name type="scientific">Microcystis aeruginosa KW</name>
    <dbReference type="NCBI Taxonomy" id="1960155"/>
    <lineage>
        <taxon>Bacteria</taxon>
        <taxon>Bacillati</taxon>
        <taxon>Cyanobacteriota</taxon>
        <taxon>Cyanophyceae</taxon>
        <taxon>Oscillatoriophycideae</taxon>
        <taxon>Chroococcales</taxon>
        <taxon>Microcystaceae</taxon>
        <taxon>Microcystis</taxon>
    </lineage>
</organism>
<protein>
    <submittedName>
        <fullName evidence="1">Uncharacterized protein</fullName>
    </submittedName>
</protein>
<evidence type="ECO:0000313" key="1">
    <source>
        <dbReference type="EMBL" id="OPF19804.1"/>
    </source>
</evidence>
<dbReference type="Proteomes" id="UP000189835">
    <property type="component" value="Unassembled WGS sequence"/>
</dbReference>
<comment type="caution">
    <text evidence="1">The sequence shown here is derived from an EMBL/GenBank/DDBJ whole genome shotgun (WGS) entry which is preliminary data.</text>
</comment>
<dbReference type="RefSeq" id="WP_079205763.1">
    <property type="nucleotide sequence ID" value="NZ_MVGR01000002.1"/>
</dbReference>
<evidence type="ECO:0000313" key="2">
    <source>
        <dbReference type="Proteomes" id="UP000189835"/>
    </source>
</evidence>
<dbReference type="EMBL" id="MVGR01000002">
    <property type="protein sequence ID" value="OPF19804.1"/>
    <property type="molecule type" value="Genomic_DNA"/>
</dbReference>
<reference evidence="1 2" key="1">
    <citation type="submission" date="2017-02" db="EMBL/GenBank/DDBJ databases">
        <title>Genome sequence of Microcystis aeruginosa KW.</title>
        <authorList>
            <person name="Oh H.-M."/>
            <person name="Ahn C.-Y."/>
            <person name="Jeong H."/>
            <person name="Srivastava A."/>
            <person name="Lee H.-G."/>
            <person name="Kang S.-R."/>
        </authorList>
    </citation>
    <scope>NUCLEOTIDE SEQUENCE [LARGE SCALE GENOMIC DNA]</scope>
    <source>
        <strain evidence="1 2">KW</strain>
    </source>
</reference>
<name>A0A1V4BYJ5_MICAE</name>